<dbReference type="EMBL" id="QSGO01000009">
    <property type="protein sequence ID" value="RHB34469.1"/>
    <property type="molecule type" value="Genomic_DNA"/>
</dbReference>
<evidence type="ECO:0000313" key="2">
    <source>
        <dbReference type="EMBL" id="RHB34469.1"/>
    </source>
</evidence>
<comment type="caution">
    <text evidence="2">The sequence shown here is derived from an EMBL/GenBank/DDBJ whole genome shotgun (WGS) entry which is preliminary data.</text>
</comment>
<dbReference type="Proteomes" id="UP000284379">
    <property type="component" value="Unassembled WGS sequence"/>
</dbReference>
<protein>
    <recommendedName>
        <fullName evidence="1">Type I restriction enzyme R protein N-terminal domain-containing protein</fullName>
    </recommendedName>
</protein>
<gene>
    <name evidence="2" type="ORF">DW888_13115</name>
</gene>
<name>A0A413VLR0_9BACE</name>
<dbReference type="InterPro" id="IPR029464">
    <property type="entry name" value="HSDR_N"/>
</dbReference>
<feature type="domain" description="Type I restriction enzyme R protein N-terminal" evidence="1">
    <location>
        <begin position="35"/>
        <end position="144"/>
    </location>
</feature>
<dbReference type="AlphaFoldDB" id="A0A413VLR0"/>
<evidence type="ECO:0000259" key="1">
    <source>
        <dbReference type="Pfam" id="PF13588"/>
    </source>
</evidence>
<evidence type="ECO:0000313" key="3">
    <source>
        <dbReference type="Proteomes" id="UP000284379"/>
    </source>
</evidence>
<sequence length="151" mass="17858">MLSLNLPVFDTKIASRNGKNVIFDVIRKRYVALTPEEWVRQHFVHFLIAHKGYPMALMANEVLLNLNGTKKRCDTVLYRRDLTARMIVEYKAPHIEITQAVFDQITRYNMVLKVDYLIVSNGMQHYCCKMDYEKQCYVFLKDIPDYNNMPM</sequence>
<dbReference type="GeneID" id="69502145"/>
<proteinExistence type="predicted"/>
<dbReference type="Pfam" id="PF13588">
    <property type="entry name" value="HSDR_N_2"/>
    <property type="match status" value="1"/>
</dbReference>
<dbReference type="RefSeq" id="WP_002560185.1">
    <property type="nucleotide sequence ID" value="NZ_BMBN01000047.1"/>
</dbReference>
<reference evidence="2 3" key="1">
    <citation type="submission" date="2018-08" db="EMBL/GenBank/DDBJ databases">
        <title>A genome reference for cultivated species of the human gut microbiota.</title>
        <authorList>
            <person name="Zou Y."/>
            <person name="Xue W."/>
            <person name="Luo G."/>
        </authorList>
    </citation>
    <scope>NUCLEOTIDE SEQUENCE [LARGE SCALE GENOMIC DNA]</scope>
    <source>
        <strain evidence="2 3">AM40-30BH</strain>
    </source>
</reference>
<accession>A0A413VLR0</accession>
<organism evidence="2 3">
    <name type="scientific">Bacteroides nordii</name>
    <dbReference type="NCBI Taxonomy" id="291645"/>
    <lineage>
        <taxon>Bacteria</taxon>
        <taxon>Pseudomonadati</taxon>
        <taxon>Bacteroidota</taxon>
        <taxon>Bacteroidia</taxon>
        <taxon>Bacteroidales</taxon>
        <taxon>Bacteroidaceae</taxon>
        <taxon>Bacteroides</taxon>
    </lineage>
</organism>